<dbReference type="Gene3D" id="3.90.420.10">
    <property type="entry name" value="Oxidoreductase, molybdopterin-binding domain"/>
    <property type="match status" value="1"/>
</dbReference>
<dbReference type="SUPFAM" id="SSF56524">
    <property type="entry name" value="Oxidoreductase molybdopterin-binding domain"/>
    <property type="match status" value="1"/>
</dbReference>
<dbReference type="InterPro" id="IPR036374">
    <property type="entry name" value="OxRdtase_Mopterin-bd_sf"/>
</dbReference>
<protein>
    <submittedName>
        <fullName evidence="2">Oxidoreductase</fullName>
    </submittedName>
</protein>
<comment type="caution">
    <text evidence="2">The sequence shown here is derived from an EMBL/GenBank/DDBJ whole genome shotgun (WGS) entry which is preliminary data.</text>
</comment>
<proteinExistence type="predicted"/>
<reference evidence="2 3" key="1">
    <citation type="journal article" date="2013" name="Int. J. Syst. Evol. Microbiol.">
        <title>Roseomonas aerophila sp. nov., isolated from air.</title>
        <authorList>
            <person name="Kim S.J."/>
            <person name="Weon H.Y."/>
            <person name="Ahn J.H."/>
            <person name="Hong S.B."/>
            <person name="Seok S.J."/>
            <person name="Whang K.S."/>
            <person name="Kwon S.W."/>
        </authorList>
    </citation>
    <scope>NUCLEOTIDE SEQUENCE [LARGE SCALE GENOMIC DNA]</scope>
    <source>
        <strain evidence="2 3">NBRC 108923</strain>
    </source>
</reference>
<accession>A0ABR7RTK6</accession>
<dbReference type="EMBL" id="JACTVA010000067">
    <property type="protein sequence ID" value="MBC9209698.1"/>
    <property type="molecule type" value="Genomic_DNA"/>
</dbReference>
<name>A0ABR7RTK6_9PROT</name>
<feature type="signal peptide" evidence="1">
    <location>
        <begin position="1"/>
        <end position="19"/>
    </location>
</feature>
<evidence type="ECO:0000256" key="1">
    <source>
        <dbReference type="SAM" id="SignalP"/>
    </source>
</evidence>
<feature type="chain" id="PRO_5046465670" evidence="1">
    <location>
        <begin position="20"/>
        <end position="166"/>
    </location>
</feature>
<evidence type="ECO:0000313" key="3">
    <source>
        <dbReference type="Proteomes" id="UP000626026"/>
    </source>
</evidence>
<keyword evidence="1" id="KW-0732">Signal</keyword>
<gene>
    <name evidence="2" type="ORF">IBL26_22865</name>
</gene>
<evidence type="ECO:0000313" key="2">
    <source>
        <dbReference type="EMBL" id="MBC9209698.1"/>
    </source>
</evidence>
<sequence>MRRRPLLCMLTTLSFPGAARPTAAAASDTILTLQGQVRHGRQDFSLAALEALGLEHLATVTPWTHEVQSFSGVTLARLLRAAGADAPARLRAEALNRYGTELLPEDAAANGALLATRLDGTPMRVRVRVRDRGPLWLVFPWSQRPDLASPQVYERSIWQLRRIEIG</sequence>
<keyword evidence="3" id="KW-1185">Reference proteome</keyword>
<dbReference type="Proteomes" id="UP000626026">
    <property type="component" value="Unassembled WGS sequence"/>
</dbReference>
<organism evidence="2 3">
    <name type="scientific">Teichococcus aerophilus</name>
    <dbReference type="NCBI Taxonomy" id="1224513"/>
    <lineage>
        <taxon>Bacteria</taxon>
        <taxon>Pseudomonadati</taxon>
        <taxon>Pseudomonadota</taxon>
        <taxon>Alphaproteobacteria</taxon>
        <taxon>Acetobacterales</taxon>
        <taxon>Roseomonadaceae</taxon>
        <taxon>Roseomonas</taxon>
    </lineage>
</organism>
<dbReference type="RefSeq" id="WP_187786825.1">
    <property type="nucleotide sequence ID" value="NZ_JACTVA010000067.1"/>
</dbReference>